<organism evidence="1">
    <name type="scientific">Siphoviridae sp. ct0zh2</name>
    <dbReference type="NCBI Taxonomy" id="2825302"/>
    <lineage>
        <taxon>Viruses</taxon>
        <taxon>Duplodnaviria</taxon>
        <taxon>Heunggongvirae</taxon>
        <taxon>Uroviricota</taxon>
        <taxon>Caudoviricetes</taxon>
    </lineage>
</organism>
<dbReference type="EMBL" id="BK015451">
    <property type="protein sequence ID" value="DAE07492.1"/>
    <property type="molecule type" value="Genomic_DNA"/>
</dbReference>
<protein>
    <submittedName>
        <fullName evidence="1">Uncharacterized protein</fullName>
    </submittedName>
</protein>
<reference evidence="1" key="1">
    <citation type="journal article" date="2021" name="Proc. Natl. Acad. Sci. U.S.A.">
        <title>A Catalog of Tens of Thousands of Viruses from Human Metagenomes Reveals Hidden Associations with Chronic Diseases.</title>
        <authorList>
            <person name="Tisza M.J."/>
            <person name="Buck C.B."/>
        </authorList>
    </citation>
    <scope>NUCLEOTIDE SEQUENCE</scope>
    <source>
        <strain evidence="1">Ct0zh2</strain>
    </source>
</reference>
<sequence>MMYVGIGPEKDTVVTDDQAFDYALERCLHGTPDDQKEFKEMLVEWFYSGSWVKEESEETYA</sequence>
<evidence type="ECO:0000313" key="1">
    <source>
        <dbReference type="EMBL" id="DAE07492.1"/>
    </source>
</evidence>
<name>A0A8S5PMS1_9CAUD</name>
<proteinExistence type="predicted"/>
<accession>A0A8S5PMS1</accession>